<dbReference type="Proteomes" id="UP000594464">
    <property type="component" value="Chromosome"/>
</dbReference>
<proteinExistence type="predicted"/>
<dbReference type="EMBL" id="CP048620">
    <property type="protein sequence ID" value="QPJ63972.1"/>
    <property type="molecule type" value="Genomic_DNA"/>
</dbReference>
<reference evidence="2" key="1">
    <citation type="submission" date="2020-02" db="EMBL/GenBank/DDBJ databases">
        <title>Genomic and physiological characterization of two novel Nitrospinaceae genera.</title>
        <authorList>
            <person name="Mueller A.J."/>
            <person name="Jung M.-Y."/>
            <person name="Strachan C.R."/>
            <person name="Herbold C.W."/>
            <person name="Kirkegaard R.H."/>
            <person name="Daims H."/>
        </authorList>
    </citation>
    <scope>NUCLEOTIDE SEQUENCE [LARGE SCALE GENOMIC DNA]</scope>
</reference>
<evidence type="ECO:0000313" key="1">
    <source>
        <dbReference type="EMBL" id="QPJ63972.1"/>
    </source>
</evidence>
<accession>A0A7T0BZW9</accession>
<organism evidence="1 2">
    <name type="scientific">Candidatus Nitrohelix vancouverensis</name>
    <dbReference type="NCBI Taxonomy" id="2705534"/>
    <lineage>
        <taxon>Bacteria</taxon>
        <taxon>Pseudomonadati</taxon>
        <taxon>Nitrospinota/Tectimicrobiota group</taxon>
        <taxon>Nitrospinota</taxon>
        <taxon>Nitrospinia</taxon>
        <taxon>Nitrospinales</taxon>
        <taxon>Nitrospinaceae</taxon>
        <taxon>Candidatus Nitrohelix</taxon>
    </lineage>
</organism>
<evidence type="ECO:0008006" key="3">
    <source>
        <dbReference type="Google" id="ProtNLM"/>
    </source>
</evidence>
<gene>
    <name evidence="1" type="ORF">G3M78_00525</name>
</gene>
<name>A0A7T0BZW9_9BACT</name>
<evidence type="ECO:0000313" key="2">
    <source>
        <dbReference type="Proteomes" id="UP000594464"/>
    </source>
</evidence>
<sequence>MPTFNVLIATQFNDIADAARSEITDRLGEHGFEAIPTIDGMWEMACDAEDETDAKDTAIEKFVNVCRTYPFELRLVVQCGSSQIVRRRKQFEP</sequence>
<dbReference type="KEGG" id="nva:G3M78_00525"/>
<protein>
    <recommendedName>
        <fullName evidence="3">Thiamine-binding protein domain-containing protein</fullName>
    </recommendedName>
</protein>
<dbReference type="AlphaFoldDB" id="A0A7T0BZW9"/>